<evidence type="ECO:0000313" key="1">
    <source>
        <dbReference type="EMBL" id="MEG3435777.1"/>
    </source>
</evidence>
<gene>
    <name evidence="1" type="ORF">V0288_01475</name>
</gene>
<protein>
    <submittedName>
        <fullName evidence="1">Uncharacterized protein</fullName>
    </submittedName>
</protein>
<keyword evidence="2" id="KW-1185">Reference proteome</keyword>
<proteinExistence type="predicted"/>
<dbReference type="RefSeq" id="WP_332863230.1">
    <property type="nucleotide sequence ID" value="NZ_JBAFSM010000002.1"/>
</dbReference>
<sequence length="69" mass="8122">MKPDFDAMSVTELKAYVLDHKQDTEAFYRLVDRLEAENPDSPWYPSPTTPEGFAIMEKALQERMKKREE</sequence>
<name>A0AAW9QNH7_9CHRO</name>
<dbReference type="AlphaFoldDB" id="A0AAW9QNH7"/>
<reference evidence="1 2" key="1">
    <citation type="submission" date="2024-01" db="EMBL/GenBank/DDBJ databases">
        <title>Genomic insights into the taxonomy and metabolism of the cyanobacterium Pannus brasiliensis CCIBt3594.</title>
        <authorList>
            <person name="Machado M."/>
            <person name="Botero N.B."/>
            <person name="Andreote A.P.D."/>
            <person name="Feitosa A.M.T."/>
            <person name="Popin R."/>
            <person name="Sivonen K."/>
            <person name="Fiore M.F."/>
        </authorList>
    </citation>
    <scope>NUCLEOTIDE SEQUENCE [LARGE SCALE GENOMIC DNA]</scope>
    <source>
        <strain evidence="1 2">CCIBt3594</strain>
    </source>
</reference>
<comment type="caution">
    <text evidence="1">The sequence shown here is derived from an EMBL/GenBank/DDBJ whole genome shotgun (WGS) entry which is preliminary data.</text>
</comment>
<dbReference type="Pfam" id="PF21826">
    <property type="entry name" value="DUF6887"/>
    <property type="match status" value="1"/>
</dbReference>
<dbReference type="Proteomes" id="UP001328733">
    <property type="component" value="Unassembled WGS sequence"/>
</dbReference>
<evidence type="ECO:0000313" key="2">
    <source>
        <dbReference type="Proteomes" id="UP001328733"/>
    </source>
</evidence>
<accession>A0AAW9QNH7</accession>
<organism evidence="1 2">
    <name type="scientific">Pannus brasiliensis CCIBt3594</name>
    <dbReference type="NCBI Taxonomy" id="1427578"/>
    <lineage>
        <taxon>Bacteria</taxon>
        <taxon>Bacillati</taxon>
        <taxon>Cyanobacteriota</taxon>
        <taxon>Cyanophyceae</taxon>
        <taxon>Oscillatoriophycideae</taxon>
        <taxon>Chroococcales</taxon>
        <taxon>Microcystaceae</taxon>
        <taxon>Pannus</taxon>
    </lineage>
</organism>
<dbReference type="InterPro" id="IPR054053">
    <property type="entry name" value="DUF6887"/>
</dbReference>
<dbReference type="EMBL" id="JBAFSM010000002">
    <property type="protein sequence ID" value="MEG3435777.1"/>
    <property type="molecule type" value="Genomic_DNA"/>
</dbReference>